<accession>A0A9J5ZX56</accession>
<reference evidence="2 3" key="1">
    <citation type="submission" date="2020-09" db="EMBL/GenBank/DDBJ databases">
        <title>De no assembly of potato wild relative species, Solanum commersonii.</title>
        <authorList>
            <person name="Cho K."/>
        </authorList>
    </citation>
    <scope>NUCLEOTIDE SEQUENCE [LARGE SCALE GENOMIC DNA]</scope>
    <source>
        <strain evidence="2">LZ3.2</strain>
        <tissue evidence="2">Leaf</tissue>
    </source>
</reference>
<proteinExistence type="predicted"/>
<dbReference type="AlphaFoldDB" id="A0A9J5ZX56"/>
<evidence type="ECO:0000313" key="2">
    <source>
        <dbReference type="EMBL" id="KAG5616857.1"/>
    </source>
</evidence>
<keyword evidence="3" id="KW-1185">Reference proteome</keyword>
<evidence type="ECO:0000313" key="3">
    <source>
        <dbReference type="Proteomes" id="UP000824120"/>
    </source>
</evidence>
<dbReference type="Proteomes" id="UP000824120">
    <property type="component" value="Chromosome 3"/>
</dbReference>
<feature type="domain" description="DUF4283" evidence="1">
    <location>
        <begin position="6"/>
        <end position="67"/>
    </location>
</feature>
<evidence type="ECO:0000259" key="1">
    <source>
        <dbReference type="Pfam" id="PF14111"/>
    </source>
</evidence>
<gene>
    <name evidence="2" type="ORF">H5410_016681</name>
</gene>
<dbReference type="PANTHER" id="PTHR31286:SF99">
    <property type="entry name" value="DUF4283 DOMAIN-CONTAINING PROTEIN"/>
    <property type="match status" value="1"/>
</dbReference>
<dbReference type="PANTHER" id="PTHR31286">
    <property type="entry name" value="GLYCINE-RICH CELL WALL STRUCTURAL PROTEIN 1.8-LIKE"/>
    <property type="match status" value="1"/>
</dbReference>
<name>A0A9J5ZX56_SOLCO</name>
<dbReference type="Pfam" id="PF14111">
    <property type="entry name" value="DUF4283"/>
    <property type="match status" value="1"/>
</dbReference>
<protein>
    <recommendedName>
        <fullName evidence="1">DUF4283 domain-containing protein</fullName>
    </recommendedName>
</protein>
<dbReference type="OrthoDB" id="1750606at2759"/>
<dbReference type="EMBL" id="JACXVP010000003">
    <property type="protein sequence ID" value="KAG5616857.1"/>
    <property type="molecule type" value="Genomic_DNA"/>
</dbReference>
<dbReference type="InterPro" id="IPR025558">
    <property type="entry name" value="DUF4283"/>
</dbReference>
<sequence>MQHQLLKSRLKSLWKTTSNYILIDLGYDFYIAKLPTKDQLNHVLERRPCFVNSHFLSVQKWVPNFIANKETITNTTIWIHLPTEFYDGVIFKKMGNVIGKLLKIDVCTYTTTSGYYARLCVEVSLTKPLKSSIQINNHSQ</sequence>
<comment type="caution">
    <text evidence="2">The sequence shown here is derived from an EMBL/GenBank/DDBJ whole genome shotgun (WGS) entry which is preliminary data.</text>
</comment>
<dbReference type="InterPro" id="IPR040256">
    <property type="entry name" value="At4g02000-like"/>
</dbReference>
<organism evidence="2 3">
    <name type="scientific">Solanum commersonii</name>
    <name type="common">Commerson's wild potato</name>
    <name type="synonym">Commerson's nightshade</name>
    <dbReference type="NCBI Taxonomy" id="4109"/>
    <lineage>
        <taxon>Eukaryota</taxon>
        <taxon>Viridiplantae</taxon>
        <taxon>Streptophyta</taxon>
        <taxon>Embryophyta</taxon>
        <taxon>Tracheophyta</taxon>
        <taxon>Spermatophyta</taxon>
        <taxon>Magnoliopsida</taxon>
        <taxon>eudicotyledons</taxon>
        <taxon>Gunneridae</taxon>
        <taxon>Pentapetalae</taxon>
        <taxon>asterids</taxon>
        <taxon>lamiids</taxon>
        <taxon>Solanales</taxon>
        <taxon>Solanaceae</taxon>
        <taxon>Solanoideae</taxon>
        <taxon>Solaneae</taxon>
        <taxon>Solanum</taxon>
    </lineage>
</organism>